<evidence type="ECO:0000256" key="9">
    <source>
        <dbReference type="ARBA" id="ARBA00033063"/>
    </source>
</evidence>
<comment type="subunit">
    <text evidence="10">Interacts with TamB to form the translocation and assembly module (TAM).</text>
</comment>
<keyword evidence="15" id="KW-1185">Reference proteome</keyword>
<keyword evidence="7" id="KW-0472">Membrane</keyword>
<accession>A0A4Y3HWJ8</accession>
<protein>
    <recommendedName>
        <fullName evidence="3">Translocation and assembly module subunit TamA</fullName>
    </recommendedName>
    <alternativeName>
        <fullName evidence="9">Autotransporter assembly factor TamA</fullName>
    </alternativeName>
</protein>
<dbReference type="GO" id="GO:0009279">
    <property type="term" value="C:cell outer membrane"/>
    <property type="evidence" value="ECO:0007669"/>
    <property type="project" value="UniProtKB-SubCell"/>
</dbReference>
<organism evidence="14 15">
    <name type="scientific">Vibrio inusitatus NBRC 102082</name>
    <dbReference type="NCBI Taxonomy" id="1219070"/>
    <lineage>
        <taxon>Bacteria</taxon>
        <taxon>Pseudomonadati</taxon>
        <taxon>Pseudomonadota</taxon>
        <taxon>Gammaproteobacteria</taxon>
        <taxon>Vibrionales</taxon>
        <taxon>Vibrionaceae</taxon>
        <taxon>Vibrio</taxon>
    </lineage>
</organism>
<dbReference type="InterPro" id="IPR039910">
    <property type="entry name" value="D15-like"/>
</dbReference>
<keyword evidence="5" id="KW-0812">Transmembrane</keyword>
<dbReference type="PANTHER" id="PTHR12815">
    <property type="entry name" value="SORTING AND ASSEMBLY MACHINERY SAMM50 PROTEIN FAMILY MEMBER"/>
    <property type="match status" value="1"/>
</dbReference>
<dbReference type="InterPro" id="IPR035243">
    <property type="entry name" value="TamA_POTRA_Dom_1"/>
</dbReference>
<comment type="caution">
    <text evidence="14">The sequence shown here is derived from an EMBL/GenBank/DDBJ whole genome shotgun (WGS) entry which is preliminary data.</text>
</comment>
<dbReference type="Gene3D" id="3.10.20.310">
    <property type="entry name" value="membrane protein fhac"/>
    <property type="match status" value="3"/>
</dbReference>
<name>A0A4Y3HWJ8_9VIBR</name>
<dbReference type="EMBL" id="BJLF01000010">
    <property type="protein sequence ID" value="GEA51506.1"/>
    <property type="molecule type" value="Genomic_DNA"/>
</dbReference>
<feature type="domain" description="TamA POTRA" evidence="13">
    <location>
        <begin position="27"/>
        <end position="86"/>
    </location>
</feature>
<reference evidence="14 15" key="1">
    <citation type="submission" date="2019-06" db="EMBL/GenBank/DDBJ databases">
        <title>Whole genome shotgun sequence of Vibrio inusitatus NBRC 102082.</title>
        <authorList>
            <person name="Hosoyama A."/>
            <person name="Uohara A."/>
            <person name="Ohji S."/>
            <person name="Ichikawa N."/>
        </authorList>
    </citation>
    <scope>NUCLEOTIDE SEQUENCE [LARGE SCALE GENOMIC DNA]</scope>
    <source>
        <strain evidence="14 15">NBRC 102082</strain>
    </source>
</reference>
<keyword evidence="6" id="KW-0732">Signal</keyword>
<dbReference type="OrthoDB" id="9803054at2"/>
<dbReference type="GO" id="GO:0009306">
    <property type="term" value="P:protein secretion"/>
    <property type="evidence" value="ECO:0007669"/>
    <property type="project" value="TreeGrafter"/>
</dbReference>
<comment type="similarity">
    <text evidence="2">Belongs to the TamA family.</text>
</comment>
<evidence type="ECO:0000259" key="11">
    <source>
        <dbReference type="Pfam" id="PF01103"/>
    </source>
</evidence>
<evidence type="ECO:0000313" key="15">
    <source>
        <dbReference type="Proteomes" id="UP000318717"/>
    </source>
</evidence>
<dbReference type="InterPro" id="IPR000184">
    <property type="entry name" value="Bac_surfAg_D15"/>
</dbReference>
<feature type="domain" description="Bacterial surface antigen (D15)" evidence="11">
    <location>
        <begin position="264"/>
        <end position="568"/>
    </location>
</feature>
<evidence type="ECO:0000259" key="13">
    <source>
        <dbReference type="Pfam" id="PF17243"/>
    </source>
</evidence>
<evidence type="ECO:0000256" key="10">
    <source>
        <dbReference type="ARBA" id="ARBA00093548"/>
    </source>
</evidence>
<evidence type="ECO:0000313" key="14">
    <source>
        <dbReference type="EMBL" id="GEA51506.1"/>
    </source>
</evidence>
<evidence type="ECO:0000256" key="4">
    <source>
        <dbReference type="ARBA" id="ARBA00022452"/>
    </source>
</evidence>
<proteinExistence type="inferred from homology"/>
<evidence type="ECO:0000256" key="8">
    <source>
        <dbReference type="ARBA" id="ARBA00023237"/>
    </source>
</evidence>
<gene>
    <name evidence="14" type="ORF">VIN01S_23100</name>
</gene>
<dbReference type="Pfam" id="PF07244">
    <property type="entry name" value="POTRA"/>
    <property type="match status" value="1"/>
</dbReference>
<evidence type="ECO:0000256" key="7">
    <source>
        <dbReference type="ARBA" id="ARBA00023136"/>
    </source>
</evidence>
<dbReference type="AlphaFoldDB" id="A0A4Y3HWJ8"/>
<dbReference type="Proteomes" id="UP000318717">
    <property type="component" value="Unassembled WGS sequence"/>
</dbReference>
<keyword evidence="4" id="KW-1134">Transmembrane beta strand</keyword>
<evidence type="ECO:0000256" key="6">
    <source>
        <dbReference type="ARBA" id="ARBA00022729"/>
    </source>
</evidence>
<dbReference type="Pfam" id="PF01103">
    <property type="entry name" value="Omp85"/>
    <property type="match status" value="1"/>
</dbReference>
<evidence type="ECO:0000256" key="1">
    <source>
        <dbReference type="ARBA" id="ARBA00004442"/>
    </source>
</evidence>
<evidence type="ECO:0000256" key="5">
    <source>
        <dbReference type="ARBA" id="ARBA00022692"/>
    </source>
</evidence>
<dbReference type="Pfam" id="PF17243">
    <property type="entry name" value="POTRA_TamA_1"/>
    <property type="match status" value="1"/>
</dbReference>
<dbReference type="PANTHER" id="PTHR12815:SF47">
    <property type="entry name" value="TRANSLOCATION AND ASSEMBLY MODULE SUBUNIT TAMA"/>
    <property type="match status" value="1"/>
</dbReference>
<keyword evidence="8" id="KW-0998">Cell outer membrane</keyword>
<dbReference type="GO" id="GO:0097347">
    <property type="term" value="C:TAM protein secretion complex"/>
    <property type="evidence" value="ECO:0007669"/>
    <property type="project" value="TreeGrafter"/>
</dbReference>
<feature type="domain" description="POTRA" evidence="12">
    <location>
        <begin position="103"/>
        <end position="179"/>
    </location>
</feature>
<evidence type="ECO:0000256" key="2">
    <source>
        <dbReference type="ARBA" id="ARBA00010248"/>
    </source>
</evidence>
<evidence type="ECO:0000256" key="3">
    <source>
        <dbReference type="ARBA" id="ARBA00015419"/>
    </source>
</evidence>
<dbReference type="InterPro" id="IPR010827">
    <property type="entry name" value="BamA/TamA_POTRA"/>
</dbReference>
<sequence>MVKLAQWFVLLIVIIPLFAYSSSPRNISISGLSEPLEKNLAYHLDALGSDSITKMGNVKLTRIVNEALNPFGYYHPTAQLTRVDDKEINLKVSSGPVTRIKESDIVVSGQAADNSELLKIVEQTNLKQGQALQHQEYDNLKSKIQSFALSHGYLDGQFTMTRLEVIPSKNEANIRVHFNSGKQYYFGDTRIFNSQIENERLFNLKDFDQGDPFDVMKLSEYQNSLSETGWFGAIDVHPEYVAITDNLEVPVEVSVAPRSKNVVEVGGGYSSDMGIRGSLSWAQPWYNAKGHSFQSAVSVSKPEQSLLLGYKIPTQDILNDYYGIKFETTHLDYLDTLSLSSDLTFEKHWKLDSDWQSTVYVKFLYEDYQQAMDEGLSRLLMPGISFSYADKQQDNKRIKHKHIYAIEYSDDRVVSDTQILRLTGETALSWSINDSQRLNFRVSMGANISDELSNIPSSLRFFAGGDGSLRGYDYESISPVDENGELKGAPYMLSSGLEYQHRIFDAFWIGGFVDVGDAFESNFDAKVGTGLSVIWETSFVPIKLDVARGIDDDRDDQWKVYLSLGTQF</sequence>
<dbReference type="Gene3D" id="2.40.160.50">
    <property type="entry name" value="membrane protein fhac: a member of the omp85/tpsb transporter family"/>
    <property type="match status" value="1"/>
</dbReference>
<comment type="subcellular location">
    <subcellularLocation>
        <location evidence="1">Cell outer membrane</location>
    </subcellularLocation>
</comment>
<evidence type="ECO:0000259" key="12">
    <source>
        <dbReference type="Pfam" id="PF07244"/>
    </source>
</evidence>